<evidence type="ECO:0000256" key="4">
    <source>
        <dbReference type="ARBA" id="ARBA00022989"/>
    </source>
</evidence>
<dbReference type="RefSeq" id="WP_171154396.1">
    <property type="nucleotide sequence ID" value="NZ_JABENB010000001.1"/>
</dbReference>
<keyword evidence="2" id="KW-1003">Cell membrane</keyword>
<comment type="subcellular location">
    <subcellularLocation>
        <location evidence="1">Cell membrane</location>
        <topology evidence="1">Multi-pass membrane protein</topology>
    </subcellularLocation>
</comment>
<dbReference type="GO" id="GO:0015171">
    <property type="term" value="F:amino acid transmembrane transporter activity"/>
    <property type="evidence" value="ECO:0007669"/>
    <property type="project" value="TreeGrafter"/>
</dbReference>
<reference evidence="7 8" key="1">
    <citation type="submission" date="2020-05" db="EMBL/GenBank/DDBJ databases">
        <title>Flexivirga sp. ID2601S isolated from air conditioner.</title>
        <authorList>
            <person name="Kim D.H."/>
        </authorList>
    </citation>
    <scope>NUCLEOTIDE SEQUENCE [LARGE SCALE GENOMIC DNA]</scope>
    <source>
        <strain evidence="7 8">ID2601S</strain>
    </source>
</reference>
<name>A0A849AMG9_9MICO</name>
<dbReference type="PANTHER" id="PTHR30086:SF20">
    <property type="entry name" value="ARGININE EXPORTER PROTEIN ARGO-RELATED"/>
    <property type="match status" value="1"/>
</dbReference>
<gene>
    <name evidence="7" type="ORF">HJ588_09745</name>
</gene>
<dbReference type="PANTHER" id="PTHR30086">
    <property type="entry name" value="ARGININE EXPORTER PROTEIN ARGO"/>
    <property type="match status" value="1"/>
</dbReference>
<dbReference type="Pfam" id="PF01810">
    <property type="entry name" value="LysE"/>
    <property type="match status" value="1"/>
</dbReference>
<dbReference type="Proteomes" id="UP000557772">
    <property type="component" value="Unassembled WGS sequence"/>
</dbReference>
<evidence type="ECO:0000256" key="3">
    <source>
        <dbReference type="ARBA" id="ARBA00022692"/>
    </source>
</evidence>
<evidence type="ECO:0000313" key="7">
    <source>
        <dbReference type="EMBL" id="NNG39550.1"/>
    </source>
</evidence>
<keyword evidence="8" id="KW-1185">Reference proteome</keyword>
<proteinExistence type="predicted"/>
<evidence type="ECO:0000256" key="1">
    <source>
        <dbReference type="ARBA" id="ARBA00004651"/>
    </source>
</evidence>
<keyword evidence="4 6" id="KW-1133">Transmembrane helix</keyword>
<comment type="caution">
    <text evidence="7">The sequence shown here is derived from an EMBL/GenBank/DDBJ whole genome shotgun (WGS) entry which is preliminary data.</text>
</comment>
<protein>
    <submittedName>
        <fullName evidence="7">LysE family transporter</fullName>
    </submittedName>
</protein>
<dbReference type="InterPro" id="IPR001123">
    <property type="entry name" value="LeuE-type"/>
</dbReference>
<sequence length="208" mass="21732">MLAITPLLLAWAVCVVTPGPDFLAVLCTAAARGRAAGLRVGLGVVCGMACWATLALVGLSALMARYEHLYLVIRAVGAVLLIGYGLHVLWSTRNAASSGAEAPGTPNDKQPQSHRHHWRLGLFTNLSNPKALVFFGALFATLMPHGASPAVRVALLAIMLAMGAGWFAAVSWCAGAQPVVAAYKRLQNVIDRVAGGVFAAIGLTLIPR</sequence>
<feature type="transmembrane region" description="Helical" evidence="6">
    <location>
        <begin position="126"/>
        <end position="143"/>
    </location>
</feature>
<dbReference type="GO" id="GO:0005886">
    <property type="term" value="C:plasma membrane"/>
    <property type="evidence" value="ECO:0007669"/>
    <property type="project" value="UniProtKB-SubCell"/>
</dbReference>
<feature type="transmembrane region" description="Helical" evidence="6">
    <location>
        <begin position="69"/>
        <end position="90"/>
    </location>
</feature>
<organism evidence="7 8">
    <name type="scientific">Flexivirga aerilata</name>
    <dbReference type="NCBI Taxonomy" id="1656889"/>
    <lineage>
        <taxon>Bacteria</taxon>
        <taxon>Bacillati</taxon>
        <taxon>Actinomycetota</taxon>
        <taxon>Actinomycetes</taxon>
        <taxon>Micrococcales</taxon>
        <taxon>Dermacoccaceae</taxon>
        <taxon>Flexivirga</taxon>
    </lineage>
</organism>
<evidence type="ECO:0000313" key="8">
    <source>
        <dbReference type="Proteomes" id="UP000557772"/>
    </source>
</evidence>
<evidence type="ECO:0000256" key="6">
    <source>
        <dbReference type="SAM" id="Phobius"/>
    </source>
</evidence>
<keyword evidence="5 6" id="KW-0472">Membrane</keyword>
<keyword evidence="3 6" id="KW-0812">Transmembrane</keyword>
<dbReference type="AlphaFoldDB" id="A0A849AMG9"/>
<evidence type="ECO:0000256" key="5">
    <source>
        <dbReference type="ARBA" id="ARBA00023136"/>
    </source>
</evidence>
<feature type="transmembrane region" description="Helical" evidence="6">
    <location>
        <begin position="150"/>
        <end position="169"/>
    </location>
</feature>
<feature type="transmembrane region" description="Helical" evidence="6">
    <location>
        <begin position="39"/>
        <end position="62"/>
    </location>
</feature>
<evidence type="ECO:0000256" key="2">
    <source>
        <dbReference type="ARBA" id="ARBA00022475"/>
    </source>
</evidence>
<dbReference type="EMBL" id="JABENB010000001">
    <property type="protein sequence ID" value="NNG39550.1"/>
    <property type="molecule type" value="Genomic_DNA"/>
</dbReference>
<accession>A0A849AMG9</accession>